<name>A0A8T0J3S4_CERPU</name>
<dbReference type="EMBL" id="CM026421">
    <property type="protein sequence ID" value="KAG0590584.1"/>
    <property type="molecule type" value="Genomic_DNA"/>
</dbReference>
<protein>
    <submittedName>
        <fullName evidence="1">Uncharacterized protein</fullName>
    </submittedName>
</protein>
<dbReference type="AlphaFoldDB" id="A0A8T0J3S4"/>
<proteinExistence type="predicted"/>
<organism evidence="1 2">
    <name type="scientific">Ceratodon purpureus</name>
    <name type="common">Fire moss</name>
    <name type="synonym">Dicranum purpureum</name>
    <dbReference type="NCBI Taxonomy" id="3225"/>
    <lineage>
        <taxon>Eukaryota</taxon>
        <taxon>Viridiplantae</taxon>
        <taxon>Streptophyta</taxon>
        <taxon>Embryophyta</taxon>
        <taxon>Bryophyta</taxon>
        <taxon>Bryophytina</taxon>
        <taxon>Bryopsida</taxon>
        <taxon>Dicranidae</taxon>
        <taxon>Pseudoditrichales</taxon>
        <taxon>Ditrichaceae</taxon>
        <taxon>Ceratodon</taxon>
    </lineage>
</organism>
<keyword evidence="2" id="KW-1185">Reference proteome</keyword>
<accession>A0A8T0J3S4</accession>
<reference evidence="1" key="1">
    <citation type="submission" date="2020-06" db="EMBL/GenBank/DDBJ databases">
        <title>WGS assembly of Ceratodon purpureus strain R40.</title>
        <authorList>
            <person name="Carey S.B."/>
            <person name="Jenkins J."/>
            <person name="Shu S."/>
            <person name="Lovell J.T."/>
            <person name="Sreedasyam A."/>
            <person name="Maumus F."/>
            <person name="Tiley G.P."/>
            <person name="Fernandez-Pozo N."/>
            <person name="Barry K."/>
            <person name="Chen C."/>
            <person name="Wang M."/>
            <person name="Lipzen A."/>
            <person name="Daum C."/>
            <person name="Saski C.A."/>
            <person name="Payton A.C."/>
            <person name="Mcbreen J.C."/>
            <person name="Conrad R.E."/>
            <person name="Kollar L.M."/>
            <person name="Olsson S."/>
            <person name="Huttunen S."/>
            <person name="Landis J.B."/>
            <person name="Wickett N.J."/>
            <person name="Johnson M.G."/>
            <person name="Rensing S.A."/>
            <person name="Grimwood J."/>
            <person name="Schmutz J."/>
            <person name="Mcdaniel S.F."/>
        </authorList>
    </citation>
    <scope>NUCLEOTIDE SEQUENCE</scope>
    <source>
        <strain evidence="1">R40</strain>
    </source>
</reference>
<evidence type="ECO:0000313" key="2">
    <source>
        <dbReference type="Proteomes" id="UP000822688"/>
    </source>
</evidence>
<comment type="caution">
    <text evidence="1">The sequence shown here is derived from an EMBL/GenBank/DDBJ whole genome shotgun (WGS) entry which is preliminary data.</text>
</comment>
<gene>
    <name evidence="1" type="ORF">KC19_1G111800</name>
</gene>
<sequence length="155" mass="15661">MAPQTSLKEYVPAAHHQIMETVRKMALSGAVAMVLLALLLGPTPGTNALTSPVCETSGGSGLTSDCTNVGFFLKSLGDTGCGNTNGAASKCTNMKTVGTCTAAICGDVASQPCSVVADYVNTLSTNCASSVDGNSRSGGFQVMNENGGLKVEIFS</sequence>
<dbReference type="Proteomes" id="UP000822688">
    <property type="component" value="Chromosome 1"/>
</dbReference>
<evidence type="ECO:0000313" key="1">
    <source>
        <dbReference type="EMBL" id="KAG0590584.1"/>
    </source>
</evidence>